<dbReference type="SMART" id="SM00418">
    <property type="entry name" value="HTH_ARSR"/>
    <property type="match status" value="1"/>
</dbReference>
<evidence type="ECO:0000256" key="1">
    <source>
        <dbReference type="ARBA" id="ARBA00023015"/>
    </source>
</evidence>
<dbReference type="InterPro" id="IPR036390">
    <property type="entry name" value="WH_DNA-bd_sf"/>
</dbReference>
<keyword evidence="2" id="KW-0238">DNA-binding</keyword>
<evidence type="ECO:0000259" key="5">
    <source>
        <dbReference type="PROSITE" id="PS50987"/>
    </source>
</evidence>
<dbReference type="Proteomes" id="UP001589718">
    <property type="component" value="Unassembled WGS sequence"/>
</dbReference>
<evidence type="ECO:0000256" key="2">
    <source>
        <dbReference type="ARBA" id="ARBA00023125"/>
    </source>
</evidence>
<evidence type="ECO:0000313" key="7">
    <source>
        <dbReference type="Proteomes" id="UP001589718"/>
    </source>
</evidence>
<protein>
    <submittedName>
        <fullName evidence="6">Transcriptional regulator</fullName>
    </submittedName>
</protein>
<dbReference type="EMBL" id="JBHMCR010000019">
    <property type="protein sequence ID" value="MFB9524037.1"/>
    <property type="molecule type" value="Genomic_DNA"/>
</dbReference>
<keyword evidence="7" id="KW-1185">Reference proteome</keyword>
<proteinExistence type="predicted"/>
<evidence type="ECO:0000313" key="6">
    <source>
        <dbReference type="EMBL" id="MFB9524037.1"/>
    </source>
</evidence>
<name>A0ABV5PLF0_STRCM</name>
<sequence length="342" mass="37368">MGWWQVDADTLARGRFVVSPLCETISSLKVLQRHAPAAHPGARAWLAEHLPAFQELVRADPLTPLLLDAAFRPHWNADFITPTPAAEGGQSFEEELAVLRATPPEQVRDDLTVALGGPPPPALCRPDLAERAADLVEWVWRRTVLPQWPVRRRVLEADVVARTAQLSRGGWAAALEDMRPGLRWLGGDRLQINTHEHAPRETSGARLLFVPVGFDTSWVSWEGRHRYAVVYPCAGALAEPDRPPAPEALGALLGRGRARVLVLLDAPRSTTHLVALTGLPLGSVGRHLKVLLDARLVRRRRAGRSVLYYRTESGDVLVGSQQDDATEDRAPAGTGAAAAQSR</sequence>
<comment type="caution">
    <text evidence="6">The sequence shown here is derived from an EMBL/GenBank/DDBJ whole genome shotgun (WGS) entry which is preliminary data.</text>
</comment>
<keyword evidence="1" id="KW-0805">Transcription regulation</keyword>
<dbReference type="InterPro" id="IPR036388">
    <property type="entry name" value="WH-like_DNA-bd_sf"/>
</dbReference>
<organism evidence="6 7">
    <name type="scientific">Streptomyces cremeus</name>
    <dbReference type="NCBI Taxonomy" id="66881"/>
    <lineage>
        <taxon>Bacteria</taxon>
        <taxon>Bacillati</taxon>
        <taxon>Actinomycetota</taxon>
        <taxon>Actinomycetes</taxon>
        <taxon>Kitasatosporales</taxon>
        <taxon>Streptomycetaceae</taxon>
        <taxon>Streptomyces</taxon>
    </lineage>
</organism>
<feature type="compositionally biased region" description="Low complexity" evidence="4">
    <location>
        <begin position="331"/>
        <end position="342"/>
    </location>
</feature>
<dbReference type="InterPro" id="IPR001845">
    <property type="entry name" value="HTH_ArsR_DNA-bd_dom"/>
</dbReference>
<dbReference type="RefSeq" id="WP_345218331.1">
    <property type="nucleotide sequence ID" value="NZ_BAAAXE010000001.1"/>
</dbReference>
<feature type="domain" description="HTH arsR-type" evidence="5">
    <location>
        <begin position="237"/>
        <end position="329"/>
    </location>
</feature>
<dbReference type="InterPro" id="IPR051011">
    <property type="entry name" value="Metal_resp_trans_reg"/>
</dbReference>
<dbReference type="PANTHER" id="PTHR43132">
    <property type="entry name" value="ARSENICAL RESISTANCE OPERON REPRESSOR ARSR-RELATED"/>
    <property type="match status" value="1"/>
</dbReference>
<dbReference type="Gene3D" id="1.10.10.10">
    <property type="entry name" value="Winged helix-like DNA-binding domain superfamily/Winged helix DNA-binding domain"/>
    <property type="match status" value="1"/>
</dbReference>
<dbReference type="SUPFAM" id="SSF46785">
    <property type="entry name" value="Winged helix' DNA-binding domain"/>
    <property type="match status" value="1"/>
</dbReference>
<keyword evidence="3" id="KW-0804">Transcription</keyword>
<evidence type="ECO:0000256" key="4">
    <source>
        <dbReference type="SAM" id="MobiDB-lite"/>
    </source>
</evidence>
<feature type="region of interest" description="Disordered" evidence="4">
    <location>
        <begin position="318"/>
        <end position="342"/>
    </location>
</feature>
<accession>A0ABV5PLF0</accession>
<reference evidence="6 7" key="1">
    <citation type="submission" date="2024-09" db="EMBL/GenBank/DDBJ databases">
        <authorList>
            <person name="Sun Q."/>
            <person name="Mori K."/>
        </authorList>
    </citation>
    <scope>NUCLEOTIDE SEQUENCE [LARGE SCALE GENOMIC DNA]</scope>
    <source>
        <strain evidence="6 7">JCM 4362</strain>
    </source>
</reference>
<evidence type="ECO:0000256" key="3">
    <source>
        <dbReference type="ARBA" id="ARBA00023163"/>
    </source>
</evidence>
<gene>
    <name evidence="6" type="ORF">ACFFTU_29240</name>
</gene>
<dbReference type="PANTHER" id="PTHR43132:SF6">
    <property type="entry name" value="HTH-TYPE TRANSCRIPTIONAL REPRESSOR CZRA"/>
    <property type="match status" value="1"/>
</dbReference>
<dbReference type="PROSITE" id="PS50987">
    <property type="entry name" value="HTH_ARSR_2"/>
    <property type="match status" value="1"/>
</dbReference>